<accession>A0A9P4I3I1</accession>
<dbReference type="Proteomes" id="UP000799776">
    <property type="component" value="Unassembled WGS sequence"/>
</dbReference>
<feature type="compositionally biased region" description="Pro residues" evidence="1">
    <location>
        <begin position="51"/>
        <end position="60"/>
    </location>
</feature>
<name>A0A9P4I3I1_9PEZI</name>
<dbReference type="AlphaFoldDB" id="A0A9P4I3I1"/>
<comment type="caution">
    <text evidence="2">The sequence shown here is derived from an EMBL/GenBank/DDBJ whole genome shotgun (WGS) entry which is preliminary data.</text>
</comment>
<protein>
    <submittedName>
        <fullName evidence="2">Uncharacterized protein</fullName>
    </submittedName>
</protein>
<evidence type="ECO:0000256" key="1">
    <source>
        <dbReference type="SAM" id="MobiDB-lite"/>
    </source>
</evidence>
<sequence>MPPIPVHLNAPINPNAAKADGISPETATGQQQPQPTRTTNASTATAFDSSLPPPPQPGAVPQPFSAAPTPTSASPPRPQPGASATTGYIPATVTATVTNTITQPVGPPPQFFIPPPTTDANPTRSTTAAAAPAHAAYPGPTTLNMGPAPTMSAVSEHPPGYVQNPYAGDGTAAQRARLEDVKAQEEGEGEGVWGSVKGVLGRMGEGLKKGEEEAWKFVEGRKGSGF</sequence>
<feature type="compositionally biased region" description="Low complexity" evidence="1">
    <location>
        <begin position="61"/>
        <end position="72"/>
    </location>
</feature>
<dbReference type="EMBL" id="ML978711">
    <property type="protein sequence ID" value="KAF2092333.1"/>
    <property type="molecule type" value="Genomic_DNA"/>
</dbReference>
<feature type="compositionally biased region" description="Low complexity" evidence="1">
    <location>
        <begin position="24"/>
        <end position="39"/>
    </location>
</feature>
<dbReference type="OrthoDB" id="5385910at2759"/>
<evidence type="ECO:0000313" key="2">
    <source>
        <dbReference type="EMBL" id="KAF2092333.1"/>
    </source>
</evidence>
<organism evidence="2 3">
    <name type="scientific">Saccharata proteae CBS 121410</name>
    <dbReference type="NCBI Taxonomy" id="1314787"/>
    <lineage>
        <taxon>Eukaryota</taxon>
        <taxon>Fungi</taxon>
        <taxon>Dikarya</taxon>
        <taxon>Ascomycota</taxon>
        <taxon>Pezizomycotina</taxon>
        <taxon>Dothideomycetes</taxon>
        <taxon>Dothideomycetes incertae sedis</taxon>
        <taxon>Botryosphaeriales</taxon>
        <taxon>Saccharataceae</taxon>
        <taxon>Saccharata</taxon>
    </lineage>
</organism>
<evidence type="ECO:0000313" key="3">
    <source>
        <dbReference type="Proteomes" id="UP000799776"/>
    </source>
</evidence>
<keyword evidence="3" id="KW-1185">Reference proteome</keyword>
<reference evidence="2" key="1">
    <citation type="journal article" date="2020" name="Stud. Mycol.">
        <title>101 Dothideomycetes genomes: a test case for predicting lifestyles and emergence of pathogens.</title>
        <authorList>
            <person name="Haridas S."/>
            <person name="Albert R."/>
            <person name="Binder M."/>
            <person name="Bloem J."/>
            <person name="Labutti K."/>
            <person name="Salamov A."/>
            <person name="Andreopoulos B."/>
            <person name="Baker S."/>
            <person name="Barry K."/>
            <person name="Bills G."/>
            <person name="Bluhm B."/>
            <person name="Cannon C."/>
            <person name="Castanera R."/>
            <person name="Culley D."/>
            <person name="Daum C."/>
            <person name="Ezra D."/>
            <person name="Gonzalez J."/>
            <person name="Henrissat B."/>
            <person name="Kuo A."/>
            <person name="Liang C."/>
            <person name="Lipzen A."/>
            <person name="Lutzoni F."/>
            <person name="Magnuson J."/>
            <person name="Mondo S."/>
            <person name="Nolan M."/>
            <person name="Ohm R."/>
            <person name="Pangilinan J."/>
            <person name="Park H.-J."/>
            <person name="Ramirez L."/>
            <person name="Alfaro M."/>
            <person name="Sun H."/>
            <person name="Tritt A."/>
            <person name="Yoshinaga Y."/>
            <person name="Zwiers L.-H."/>
            <person name="Turgeon B."/>
            <person name="Goodwin S."/>
            <person name="Spatafora J."/>
            <person name="Crous P."/>
            <person name="Grigoriev I."/>
        </authorList>
    </citation>
    <scope>NUCLEOTIDE SEQUENCE</scope>
    <source>
        <strain evidence="2">CBS 121410</strain>
    </source>
</reference>
<gene>
    <name evidence="2" type="ORF">K490DRAFT_61771</name>
</gene>
<proteinExistence type="predicted"/>
<feature type="region of interest" description="Disordered" evidence="1">
    <location>
        <begin position="1"/>
        <end position="86"/>
    </location>
</feature>